<evidence type="ECO:0000256" key="1">
    <source>
        <dbReference type="SAM" id="Phobius"/>
    </source>
</evidence>
<dbReference type="Proteomes" id="UP000695022">
    <property type="component" value="Unplaced"/>
</dbReference>
<feature type="transmembrane region" description="Helical" evidence="1">
    <location>
        <begin position="328"/>
        <end position="351"/>
    </location>
</feature>
<feature type="transmembrane region" description="Helical" evidence="1">
    <location>
        <begin position="442"/>
        <end position="462"/>
    </location>
</feature>
<dbReference type="Pfam" id="PF07786">
    <property type="entry name" value="HGSNAT_cat"/>
    <property type="match status" value="1"/>
</dbReference>
<sequence>MKQIFRYSLHLLLFYASFLYGQPQVCRANDVIDFKKKIENHGQFENEVMLKLPQITPDPHLEDQDHHTGIEMQTSVFQKYTATSAHNANLKIDTAYFHINLTDDALAETLELYTQSVECWKCPLQRVAVVGAGQNIVTILANTTHKTQLALRCRTHNSSLIEIWSMTTQFGEWGEYTLFITPAQVSASYNITLAIMEYPHWSTLPILVSFCIYLVMALIWLLITFLHRYQIIHKIMDCWHTERLVNADLGSHSAHSYASDTINAASLTSLSTPSSPVAWGTVEPPILTNDRQKQRLRSLDTFRGLSIAVMIFVNYGGGKYWFFKHARWNGLTVADLVFPWFMWIMGVSIMLSVESQVRKKVGRTLVIRKMVWRSVKLFALGLMLNSGYPSGNDLEKLRIPGVLQRFSLCYLIVAILVYLLYRDSNCHQHGCCAAFRDVRAYWLQWLAMLVLLAVHFCLTFLLEVPDCGKGYLGPGGISEHSTYENCTGGAAGYIDRLILGVNHMYSHGSEKKLYQTATPYDPEGILGTLSSAFLVFLGVQAGKIVSTFSDHTSRIVRFLLWALITGGVSLMLCNASANDGWIPVNKNLWSVSYVLGMAGSAFLVLAIFYWLIDVAYIWNGSPFYQPGMNSIFLYLGSEVFGSYLPWSWVPFTVSHAEHLAMDLWGVSLWVAVGHYLHYIREYFVL</sequence>
<dbReference type="PANTHER" id="PTHR31061:SF24">
    <property type="entry name" value="LD22376P"/>
    <property type="match status" value="1"/>
</dbReference>
<feature type="transmembrane region" description="Helical" evidence="1">
    <location>
        <begin position="631"/>
        <end position="649"/>
    </location>
</feature>
<dbReference type="InterPro" id="IPR012429">
    <property type="entry name" value="HGSNAT_cat"/>
</dbReference>
<feature type="transmembrane region" description="Helical" evidence="1">
    <location>
        <begin position="402"/>
        <end position="421"/>
    </location>
</feature>
<keyword evidence="1" id="KW-0812">Transmembrane</keyword>
<keyword evidence="1" id="KW-0472">Membrane</keyword>
<feature type="transmembrane region" description="Helical" evidence="1">
    <location>
        <begin position="589"/>
        <end position="611"/>
    </location>
</feature>
<feature type="domain" description="Heparan-alpha-glucosaminide N-acetyltransferase catalytic" evidence="3">
    <location>
        <begin position="295"/>
        <end position="416"/>
    </location>
</feature>
<proteinExistence type="predicted"/>
<gene>
    <name evidence="5" type="primary">LOC106821133</name>
</gene>
<organism evidence="4 5">
    <name type="scientific">Priapulus caudatus</name>
    <name type="common">Priapulid worm</name>
    <dbReference type="NCBI Taxonomy" id="37621"/>
    <lineage>
        <taxon>Eukaryota</taxon>
        <taxon>Metazoa</taxon>
        <taxon>Ecdysozoa</taxon>
        <taxon>Scalidophora</taxon>
        <taxon>Priapulida</taxon>
        <taxon>Priapulimorpha</taxon>
        <taxon>Priapulimorphida</taxon>
        <taxon>Priapulidae</taxon>
        <taxon>Priapulus</taxon>
    </lineage>
</organism>
<accession>A0ABM1FA32</accession>
<dbReference type="RefSeq" id="XP_014681303.1">
    <property type="nucleotide sequence ID" value="XM_014825817.1"/>
</dbReference>
<reference evidence="5" key="1">
    <citation type="submission" date="2025-08" db="UniProtKB">
        <authorList>
            <consortium name="RefSeq"/>
        </authorList>
    </citation>
    <scope>IDENTIFICATION</scope>
</reference>
<protein>
    <submittedName>
        <fullName evidence="5">Heparan-alpha-glucosaminide N-acetyltransferase-like</fullName>
    </submittedName>
</protein>
<keyword evidence="2" id="KW-0732">Signal</keyword>
<feature type="transmembrane region" description="Helical" evidence="1">
    <location>
        <begin position="204"/>
        <end position="226"/>
    </location>
</feature>
<feature type="chain" id="PRO_5046100261" evidence="2">
    <location>
        <begin position="29"/>
        <end position="685"/>
    </location>
</feature>
<evidence type="ECO:0000313" key="4">
    <source>
        <dbReference type="Proteomes" id="UP000695022"/>
    </source>
</evidence>
<name>A0ABM1FA32_PRICU</name>
<feature type="signal peptide" evidence="2">
    <location>
        <begin position="1"/>
        <end position="28"/>
    </location>
</feature>
<evidence type="ECO:0000256" key="2">
    <source>
        <dbReference type="SAM" id="SignalP"/>
    </source>
</evidence>
<dbReference type="PANTHER" id="PTHR31061">
    <property type="entry name" value="LD22376P"/>
    <property type="match status" value="1"/>
</dbReference>
<feature type="transmembrane region" description="Helical" evidence="1">
    <location>
        <begin position="525"/>
        <end position="546"/>
    </location>
</feature>
<feature type="transmembrane region" description="Helical" evidence="1">
    <location>
        <begin position="661"/>
        <end position="679"/>
    </location>
</feature>
<dbReference type="GeneID" id="106821133"/>
<keyword evidence="4" id="KW-1185">Reference proteome</keyword>
<keyword evidence="1" id="KW-1133">Transmembrane helix</keyword>
<evidence type="ECO:0000259" key="3">
    <source>
        <dbReference type="Pfam" id="PF07786"/>
    </source>
</evidence>
<evidence type="ECO:0000313" key="5">
    <source>
        <dbReference type="RefSeq" id="XP_014681303.1"/>
    </source>
</evidence>
<feature type="transmembrane region" description="Helical" evidence="1">
    <location>
        <begin position="301"/>
        <end position="322"/>
    </location>
</feature>
<feature type="transmembrane region" description="Helical" evidence="1">
    <location>
        <begin position="558"/>
        <end position="577"/>
    </location>
</feature>
<feature type="transmembrane region" description="Helical" evidence="1">
    <location>
        <begin position="371"/>
        <end position="390"/>
    </location>
</feature>